<reference evidence="3 4" key="1">
    <citation type="submission" date="2018-06" db="EMBL/GenBank/DDBJ databases">
        <title>Genomic Encyclopedia of Type Strains, Phase IV (KMG-IV): sequencing the most valuable type-strain genomes for metagenomic binning, comparative biology and taxonomic classification.</title>
        <authorList>
            <person name="Goeker M."/>
        </authorList>
    </citation>
    <scope>NUCLEOTIDE SEQUENCE [LARGE SCALE GENOMIC DNA]</scope>
    <source>
        <strain evidence="3 4">DSM 25619</strain>
    </source>
</reference>
<keyword evidence="2" id="KW-1133">Transmembrane helix</keyword>
<dbReference type="EMBL" id="QNRH01000004">
    <property type="protein sequence ID" value="RBO94770.1"/>
    <property type="molecule type" value="Genomic_DNA"/>
</dbReference>
<dbReference type="Gene3D" id="3.40.50.880">
    <property type="match status" value="1"/>
</dbReference>
<evidence type="ECO:0000313" key="3">
    <source>
        <dbReference type="EMBL" id="RBO94770.1"/>
    </source>
</evidence>
<dbReference type="InterPro" id="IPR029062">
    <property type="entry name" value="Class_I_gatase-like"/>
</dbReference>
<name>A0A366DXD1_9HYPH</name>
<gene>
    <name evidence="3" type="ORF">DFR47_104129</name>
</gene>
<dbReference type="PANTHER" id="PTHR37947">
    <property type="entry name" value="BLL2462 PROTEIN"/>
    <property type="match status" value="1"/>
</dbReference>
<accession>A0A366DXD1</accession>
<comment type="caution">
    <text evidence="3">The sequence shown here is derived from an EMBL/GenBank/DDBJ whole genome shotgun (WGS) entry which is preliminary data.</text>
</comment>
<feature type="region of interest" description="Disordered" evidence="1">
    <location>
        <begin position="421"/>
        <end position="440"/>
    </location>
</feature>
<dbReference type="RefSeq" id="WP_113944643.1">
    <property type="nucleotide sequence ID" value="NZ_JBHEEG010000001.1"/>
</dbReference>
<evidence type="ECO:0000313" key="4">
    <source>
        <dbReference type="Proteomes" id="UP000252893"/>
    </source>
</evidence>
<evidence type="ECO:0000256" key="1">
    <source>
        <dbReference type="SAM" id="MobiDB-lite"/>
    </source>
</evidence>
<dbReference type="AlphaFoldDB" id="A0A366DXD1"/>
<keyword evidence="4" id="KW-1185">Reference proteome</keyword>
<keyword evidence="2" id="KW-0472">Membrane</keyword>
<evidence type="ECO:0008006" key="5">
    <source>
        <dbReference type="Google" id="ProtNLM"/>
    </source>
</evidence>
<protein>
    <recommendedName>
        <fullName evidence="5">Glutamine amidotransferase</fullName>
    </recommendedName>
</protein>
<dbReference type="SUPFAM" id="SSF52317">
    <property type="entry name" value="Class I glutamine amidotransferase-like"/>
    <property type="match status" value="1"/>
</dbReference>
<sequence length="695" mass="76165">MSLFSLNFSPLLSSLWLALCLVPLALITLAGLALRKRGSLLRLAGFAALALALFNPEITREQREPLKTIVGVVVDRSASQSQGNRTQDTDSALEALKQKLSAQPDIETRIIEAGAGTENRDTTRLFTALNEGLRDVPPSRIGGAVMITDGQVHDVPAKADELNLQAPVHGLITGTGDEFDRNIRFIRVPRFGLSGKPQELVFRVDDAGKIPVNASQATVTIRINGEMVATVPTPVGQDVKTEITLPHAGRNIVEIATEPLEGEVTTANNQAVALIDAIRENLRVLLVSGEPNNGERTWRNLLKSDTSVDLVHFTILRPPEKQDDTPINELSLIVFPTRELFVDKVEDFDLIIFDRYQHRNVLPLLYYDYIAQYVQNGGALLIAAGPEYADSMSIARTPLLSVLPALPTGTVTEKGFYPRLTESGKRHPVTRGLEGSEQEPPQWSRWFRSIDINTPQGETVMQGPDNKPLMVLGHQGKGRVGMLLSDQGWLWARDFEGGGPYASLYRRMAHWLMQEPELEEEALTAKGTSDRLDITRQTMSDKVPAAKVTTPSGKVLDVPLTQSVAGQFTAQLPVSEQGLYKIENGDYSVLAHVGNVDTPELRDSISTTQKLQPVAQASGGNIMRLRETAQQTTITIPDVTLMNRAQTQSPADMLGFKPTQDTSLVAVHRIPLFTSLLALAALLLILGGTWYREGR</sequence>
<feature type="transmembrane region" description="Helical" evidence="2">
    <location>
        <begin position="670"/>
        <end position="691"/>
    </location>
</feature>
<dbReference type="PANTHER" id="PTHR37947:SF1">
    <property type="entry name" value="BLL2462 PROTEIN"/>
    <property type="match status" value="1"/>
</dbReference>
<dbReference type="OrthoDB" id="9769144at2"/>
<dbReference type="Proteomes" id="UP000252893">
    <property type="component" value="Unassembled WGS sequence"/>
</dbReference>
<keyword evidence="2" id="KW-0812">Transmembrane</keyword>
<organism evidence="3 4">
    <name type="scientific">Pseudochrobactrum asaccharolyticum</name>
    <dbReference type="NCBI Taxonomy" id="354351"/>
    <lineage>
        <taxon>Bacteria</taxon>
        <taxon>Pseudomonadati</taxon>
        <taxon>Pseudomonadota</taxon>
        <taxon>Alphaproteobacteria</taxon>
        <taxon>Hyphomicrobiales</taxon>
        <taxon>Brucellaceae</taxon>
        <taxon>Pseudochrobactrum</taxon>
    </lineage>
</organism>
<feature type="transmembrane region" description="Helical" evidence="2">
    <location>
        <begin position="12"/>
        <end position="33"/>
    </location>
</feature>
<evidence type="ECO:0000256" key="2">
    <source>
        <dbReference type="SAM" id="Phobius"/>
    </source>
</evidence>
<proteinExistence type="predicted"/>